<evidence type="ECO:0000313" key="2">
    <source>
        <dbReference type="EMBL" id="SZX75269.1"/>
    </source>
</evidence>
<dbReference type="Proteomes" id="UP000256970">
    <property type="component" value="Unassembled WGS sequence"/>
</dbReference>
<protein>
    <submittedName>
        <fullName evidence="2">Uncharacterized protein</fullName>
    </submittedName>
</protein>
<evidence type="ECO:0000313" key="3">
    <source>
        <dbReference type="Proteomes" id="UP000256970"/>
    </source>
</evidence>
<gene>
    <name evidence="2" type="ORF">BQ4739_LOCUS15557</name>
</gene>
<sequence length="200" mass="20682">MAARATALLALSLLLLSAGTLAKRPDHGSNKPGRTCRGLPYAVPLNNGTIIASEGSVAPSFKLGEEFMLPYKFSPLDIGETVAVKAKSLDPTAGGKEVGYAYWSGVSMGLVNAANPYQAIVNWQVTFVFTQGPGKYSSHGAGSISAVGAGINEGAYVNLRIVGGTGSFCWVSGGQLLWKKVAPAPGAPGELSFYLTEGDK</sequence>
<keyword evidence="1" id="KW-0732">Signal</keyword>
<dbReference type="EMBL" id="FNXT01001227">
    <property type="protein sequence ID" value="SZX75269.1"/>
    <property type="molecule type" value="Genomic_DNA"/>
</dbReference>
<name>A0A383WDS4_TETOB</name>
<organism evidence="2 3">
    <name type="scientific">Tetradesmus obliquus</name>
    <name type="common">Green alga</name>
    <name type="synonym">Acutodesmus obliquus</name>
    <dbReference type="NCBI Taxonomy" id="3088"/>
    <lineage>
        <taxon>Eukaryota</taxon>
        <taxon>Viridiplantae</taxon>
        <taxon>Chlorophyta</taxon>
        <taxon>core chlorophytes</taxon>
        <taxon>Chlorophyceae</taxon>
        <taxon>CS clade</taxon>
        <taxon>Sphaeropleales</taxon>
        <taxon>Scenedesmaceae</taxon>
        <taxon>Tetradesmus</taxon>
    </lineage>
</organism>
<reference evidence="2 3" key="1">
    <citation type="submission" date="2016-10" db="EMBL/GenBank/DDBJ databases">
        <authorList>
            <person name="Cai Z."/>
        </authorList>
    </citation>
    <scope>NUCLEOTIDE SEQUENCE [LARGE SCALE GENOMIC DNA]</scope>
</reference>
<dbReference type="AlphaFoldDB" id="A0A383WDS4"/>
<feature type="signal peptide" evidence="1">
    <location>
        <begin position="1"/>
        <end position="22"/>
    </location>
</feature>
<accession>A0A383WDS4</accession>
<evidence type="ECO:0000256" key="1">
    <source>
        <dbReference type="SAM" id="SignalP"/>
    </source>
</evidence>
<feature type="chain" id="PRO_5016707259" evidence="1">
    <location>
        <begin position="23"/>
        <end position="200"/>
    </location>
</feature>
<proteinExistence type="predicted"/>
<keyword evidence="3" id="KW-1185">Reference proteome</keyword>